<sequence>MWTNSSMNPLYFEFTLFSDLGPLRYVFFCVCVCIYATIVCVNAAIVLSVSSHRSLHRPMYVFICSLSLNSLYGSAAFFPRFLCDLVSDAHFISRPSCFLQMYVIHSYKGQEVTILTVMAYDRFVAIFHPLHYQSKMSMSVVGSLLVLAVLYPVAVFGFFFYSSSRLPLCGHELRRLFCNNWSIVQLSCVETVTINKSSQFFIVMSIFVPLFFVLYTYLRVLLLCRRSSSEFRRKALHTCLPHIVTFLNFCVTVFCEVLLSLYRVDQVNVFVVAVLSLEFLLFPPITNPLVYGLSLPQIRAVAFRRVRIHARVPAKNLTNPH</sequence>
<evidence type="ECO:0000256" key="1">
    <source>
        <dbReference type="ARBA" id="ARBA00004651"/>
    </source>
</evidence>
<evidence type="ECO:0000313" key="16">
    <source>
        <dbReference type="Proteomes" id="UP000693946"/>
    </source>
</evidence>
<dbReference type="AlphaFoldDB" id="A0AAV6PL21"/>
<dbReference type="SUPFAM" id="SSF81321">
    <property type="entry name" value="Family A G protein-coupled receptor-like"/>
    <property type="match status" value="1"/>
</dbReference>
<dbReference type="InterPro" id="IPR017452">
    <property type="entry name" value="GPCR_Rhodpsn_7TM"/>
</dbReference>
<comment type="subcellular location">
    <subcellularLocation>
        <location evidence="1">Cell membrane</location>
        <topology evidence="1">Multi-pass membrane protein</topology>
    </subcellularLocation>
</comment>
<evidence type="ECO:0000256" key="6">
    <source>
        <dbReference type="ARBA" id="ARBA00022989"/>
    </source>
</evidence>
<organism evidence="15 16">
    <name type="scientific">Solea senegalensis</name>
    <name type="common">Senegalese sole</name>
    <dbReference type="NCBI Taxonomy" id="28829"/>
    <lineage>
        <taxon>Eukaryota</taxon>
        <taxon>Metazoa</taxon>
        <taxon>Chordata</taxon>
        <taxon>Craniata</taxon>
        <taxon>Vertebrata</taxon>
        <taxon>Euteleostomi</taxon>
        <taxon>Actinopterygii</taxon>
        <taxon>Neopterygii</taxon>
        <taxon>Teleostei</taxon>
        <taxon>Neoteleostei</taxon>
        <taxon>Acanthomorphata</taxon>
        <taxon>Carangaria</taxon>
        <taxon>Pleuronectiformes</taxon>
        <taxon>Pleuronectoidei</taxon>
        <taxon>Soleidae</taxon>
        <taxon>Solea</taxon>
    </lineage>
</organism>
<evidence type="ECO:0000256" key="13">
    <source>
        <dbReference type="SAM" id="Phobius"/>
    </source>
</evidence>
<keyword evidence="6 13" id="KW-1133">Transmembrane helix</keyword>
<accession>A0AAV6PL21</accession>
<evidence type="ECO:0000256" key="10">
    <source>
        <dbReference type="ARBA" id="ARBA00023170"/>
    </source>
</evidence>
<keyword evidence="12" id="KW-0807">Transducer</keyword>
<protein>
    <submittedName>
        <fullName evidence="15">Olfactory receptor 6K3-like</fullName>
    </submittedName>
</protein>
<keyword evidence="5" id="KW-0552">Olfaction</keyword>
<evidence type="ECO:0000259" key="14">
    <source>
        <dbReference type="PROSITE" id="PS50262"/>
    </source>
</evidence>
<dbReference type="GO" id="GO:0004930">
    <property type="term" value="F:G protein-coupled receptor activity"/>
    <property type="evidence" value="ECO:0007669"/>
    <property type="project" value="UniProtKB-KW"/>
</dbReference>
<keyword evidence="9" id="KW-1015">Disulfide bond</keyword>
<evidence type="ECO:0000256" key="12">
    <source>
        <dbReference type="ARBA" id="ARBA00023224"/>
    </source>
</evidence>
<evidence type="ECO:0000256" key="3">
    <source>
        <dbReference type="ARBA" id="ARBA00022606"/>
    </source>
</evidence>
<reference evidence="15 16" key="1">
    <citation type="journal article" date="2021" name="Sci. Rep.">
        <title>Chromosome anchoring in Senegalese sole (Solea senegalensis) reveals sex-associated markers and genome rearrangements in flatfish.</title>
        <authorList>
            <person name="Guerrero-Cozar I."/>
            <person name="Gomez-Garrido J."/>
            <person name="Berbel C."/>
            <person name="Martinez-Blanch J.F."/>
            <person name="Alioto T."/>
            <person name="Claros M.G."/>
            <person name="Gagnaire P.A."/>
            <person name="Manchado M."/>
        </authorList>
    </citation>
    <scope>NUCLEOTIDE SEQUENCE [LARGE SCALE GENOMIC DNA]</scope>
    <source>
        <strain evidence="15">Sse05_10M</strain>
    </source>
</reference>
<keyword evidence="3" id="KW-0716">Sensory transduction</keyword>
<keyword evidence="10 15" id="KW-0675">Receptor</keyword>
<keyword evidence="2" id="KW-1003">Cell membrane</keyword>
<dbReference type="GO" id="GO:0005886">
    <property type="term" value="C:plasma membrane"/>
    <property type="evidence" value="ECO:0007669"/>
    <property type="project" value="UniProtKB-SubCell"/>
</dbReference>
<feature type="transmembrane region" description="Helical" evidence="13">
    <location>
        <begin position="25"/>
        <end position="47"/>
    </location>
</feature>
<dbReference type="InterPro" id="IPR000725">
    <property type="entry name" value="Olfact_rcpt"/>
</dbReference>
<evidence type="ECO:0000256" key="5">
    <source>
        <dbReference type="ARBA" id="ARBA00022725"/>
    </source>
</evidence>
<evidence type="ECO:0000256" key="4">
    <source>
        <dbReference type="ARBA" id="ARBA00022692"/>
    </source>
</evidence>
<feature type="transmembrane region" description="Helical" evidence="13">
    <location>
        <begin position="59"/>
        <end position="78"/>
    </location>
</feature>
<keyword evidence="16" id="KW-1185">Reference proteome</keyword>
<evidence type="ECO:0000256" key="11">
    <source>
        <dbReference type="ARBA" id="ARBA00023180"/>
    </source>
</evidence>
<feature type="domain" description="G-protein coupled receptors family 1 profile" evidence="14">
    <location>
        <begin position="41"/>
        <end position="291"/>
    </location>
</feature>
<dbReference type="InterPro" id="IPR052921">
    <property type="entry name" value="GPCR1_Superfamily_Member"/>
</dbReference>
<feature type="transmembrane region" description="Helical" evidence="13">
    <location>
        <begin position="239"/>
        <end position="262"/>
    </location>
</feature>
<evidence type="ECO:0000256" key="2">
    <source>
        <dbReference type="ARBA" id="ARBA00022475"/>
    </source>
</evidence>
<evidence type="ECO:0000256" key="9">
    <source>
        <dbReference type="ARBA" id="ARBA00023157"/>
    </source>
</evidence>
<keyword evidence="4 13" id="KW-0812">Transmembrane</keyword>
<dbReference type="GO" id="GO:0004984">
    <property type="term" value="F:olfactory receptor activity"/>
    <property type="evidence" value="ECO:0007669"/>
    <property type="project" value="InterPro"/>
</dbReference>
<proteinExistence type="predicted"/>
<feature type="transmembrane region" description="Helical" evidence="13">
    <location>
        <begin position="140"/>
        <end position="161"/>
    </location>
</feature>
<evidence type="ECO:0000256" key="8">
    <source>
        <dbReference type="ARBA" id="ARBA00023136"/>
    </source>
</evidence>
<dbReference type="PANTHER" id="PTHR26451:SF847">
    <property type="entry name" value="ODORANT RECEPTOR-RELATED"/>
    <property type="match status" value="1"/>
</dbReference>
<feature type="transmembrane region" description="Helical" evidence="13">
    <location>
        <begin position="200"/>
        <end position="218"/>
    </location>
</feature>
<comment type="caution">
    <text evidence="15">The sequence shown here is derived from an EMBL/GenBank/DDBJ whole genome shotgun (WGS) entry which is preliminary data.</text>
</comment>
<name>A0AAV6PL21_SOLSE</name>
<evidence type="ECO:0000256" key="7">
    <source>
        <dbReference type="ARBA" id="ARBA00023040"/>
    </source>
</evidence>
<keyword evidence="7" id="KW-0297">G-protein coupled receptor</keyword>
<evidence type="ECO:0000313" key="15">
    <source>
        <dbReference type="EMBL" id="KAG7468971.1"/>
    </source>
</evidence>
<dbReference type="Pfam" id="PF13853">
    <property type="entry name" value="7tm_4"/>
    <property type="match status" value="1"/>
</dbReference>
<keyword evidence="8 13" id="KW-0472">Membrane</keyword>
<dbReference type="EMBL" id="JAGKHQ010000345">
    <property type="protein sequence ID" value="KAG7468971.1"/>
    <property type="molecule type" value="Genomic_DNA"/>
</dbReference>
<dbReference type="FunFam" id="1.20.1070.10:FF:000024">
    <property type="entry name" value="Olfactory receptor"/>
    <property type="match status" value="1"/>
</dbReference>
<keyword evidence="11" id="KW-0325">Glycoprotein</keyword>
<gene>
    <name evidence="15" type="ORF">JOB18_000576</name>
</gene>
<dbReference type="GO" id="GO:0005549">
    <property type="term" value="F:odorant binding"/>
    <property type="evidence" value="ECO:0007669"/>
    <property type="project" value="TreeGrafter"/>
</dbReference>
<dbReference type="PANTHER" id="PTHR26451">
    <property type="entry name" value="G_PROTEIN_RECEP_F1_2 DOMAIN-CONTAINING PROTEIN"/>
    <property type="match status" value="1"/>
</dbReference>
<feature type="transmembrane region" description="Helical" evidence="13">
    <location>
        <begin position="268"/>
        <end position="290"/>
    </location>
</feature>
<dbReference type="Proteomes" id="UP000693946">
    <property type="component" value="Unassembled WGS sequence"/>
</dbReference>
<dbReference type="PROSITE" id="PS50262">
    <property type="entry name" value="G_PROTEIN_RECEP_F1_2"/>
    <property type="match status" value="1"/>
</dbReference>